<accession>A0A0J6HNK3</accession>
<reference evidence="3" key="1">
    <citation type="submission" date="2016-10" db="EMBL/GenBank/DDBJ databases">
        <authorList>
            <person name="Varghese N."/>
            <person name="Submissions S."/>
        </authorList>
    </citation>
    <scope>NUCLEOTIDE SEQUENCE [LARGE SCALE GENOMIC DNA]</scope>
    <source>
        <strain evidence="3">BS3782</strain>
    </source>
</reference>
<dbReference type="RefSeq" id="WP_048393310.1">
    <property type="nucleotide sequence ID" value="NZ_JYLB01000001.1"/>
</dbReference>
<dbReference type="EMBL" id="LT629746">
    <property type="protein sequence ID" value="SDT35714.1"/>
    <property type="molecule type" value="Genomic_DNA"/>
</dbReference>
<keyword evidence="3" id="KW-1185">Reference proteome</keyword>
<evidence type="ECO:0000313" key="4">
    <source>
        <dbReference type="Proteomes" id="UP000434925"/>
    </source>
</evidence>
<dbReference type="PATRIC" id="fig|163011.3.peg.1569"/>
<reference evidence="1 4" key="3">
    <citation type="submission" date="2019-09" db="EMBL/GenBank/DDBJ databases">
        <title>Draft genome sequences of 48 bacterial type strains from the CCUG.</title>
        <authorList>
            <person name="Tunovic T."/>
            <person name="Pineiro-Iglesias B."/>
            <person name="Unosson C."/>
            <person name="Inganas E."/>
            <person name="Ohlen M."/>
            <person name="Cardew S."/>
            <person name="Jensie-Markopoulos S."/>
            <person name="Salva-Serra F."/>
            <person name="Jaen-Luchoro D."/>
            <person name="Karlsson R."/>
            <person name="Svensson-Stadler L."/>
            <person name="Chun J."/>
            <person name="Moore E."/>
        </authorList>
    </citation>
    <scope>NUCLEOTIDE SEQUENCE [LARGE SCALE GENOMIC DNA]</scope>
    <source>
        <strain evidence="1 4">CCUG 51522</strain>
    </source>
</reference>
<dbReference type="Proteomes" id="UP000434925">
    <property type="component" value="Unassembled WGS sequence"/>
</dbReference>
<gene>
    <name evidence="1" type="ORF">F7R14_05595</name>
    <name evidence="2" type="ORF">SAMN04490191_4085</name>
</gene>
<reference evidence="2" key="2">
    <citation type="submission" date="2016-10" db="EMBL/GenBank/DDBJ databases">
        <authorList>
            <person name="de Groot N.N."/>
        </authorList>
    </citation>
    <scope>NUCLEOTIDE SEQUENCE [LARGE SCALE GENOMIC DNA]</scope>
    <source>
        <strain evidence="2">BS3782</strain>
    </source>
</reference>
<proteinExistence type="predicted"/>
<evidence type="ECO:0000313" key="1">
    <source>
        <dbReference type="EMBL" id="KAB0507323.1"/>
    </source>
</evidence>
<evidence type="ECO:0000313" key="3">
    <source>
        <dbReference type="Proteomes" id="UP000182814"/>
    </source>
</evidence>
<dbReference type="EMBL" id="VZPO01000002">
    <property type="protein sequence ID" value="KAB0507323.1"/>
    <property type="molecule type" value="Genomic_DNA"/>
</dbReference>
<dbReference type="AlphaFoldDB" id="A0A0J6HNK3"/>
<sequence length="674" mass="73571">MNAIVEQAIVSRRAVLQEKYTRAGDALADPPKPVTFPAQTLLPDLRIPIADLLSPLKYVVPQPLLEDDEDFLQPQIRKLGDATWIDIAPGQFIELGPVADRDWTVPFEIAVSFLIEALTPEPPTEYEMRYIYWAGGTNDGISDRTLYTIDLTYPYKVKSPASDRTPGAPTWPADLGPTVPIDEAYLEGKSGILVKPATSPTYHETDIYKFYWGPAPDPDRDPPVFEGALNTLREALIPADVFKNGDEGANQLIYRATDLPGNVGKRSNFSQRNVVFLPDPDPDTVLPPVLPLANGESGDDLIDLADTQFDARGVQIDVMVPTPNAPGDTIVAYLGGKPVGPEQRVGAEVKLTFFASYDLVKEVYGNTDGTVIINVSYKMFRGVREIATSNVDIKFDISFIGPDPILIGLEAPSLTTTNGSTDEILESDFGDNGIQIRIKIFDAPPTEEGWLIDVFYNDVKIGSPIPLTTGEEGTTLSVPLPWATVLAQQSGTKILRYTLYTPTGVNPTQSRTKDIVVEEFPIEMAAPEVLKLAGPLKRIGCTTLNFPSELDPGDGTARRNLLVRVLKNQYTVDGETITLKYYAYTTDPAVPIPDTDAEATFEISGTYPDDGALISIGDYMEDFRPAHAANARITYTISRGGAGNNPTPESLAAVHRLDLDNSEGQFCEEVHPLP</sequence>
<name>A0A0J6HNK3_9PSED</name>
<dbReference type="Proteomes" id="UP000182814">
    <property type="component" value="Chromosome I"/>
</dbReference>
<protein>
    <submittedName>
        <fullName evidence="2">Uncharacterized protein</fullName>
    </submittedName>
</protein>
<organism evidence="2 3">
    <name type="scientific">Pseudomonas lini</name>
    <dbReference type="NCBI Taxonomy" id="163011"/>
    <lineage>
        <taxon>Bacteria</taxon>
        <taxon>Pseudomonadati</taxon>
        <taxon>Pseudomonadota</taxon>
        <taxon>Gammaproteobacteria</taxon>
        <taxon>Pseudomonadales</taxon>
        <taxon>Pseudomonadaceae</taxon>
        <taxon>Pseudomonas</taxon>
    </lineage>
</organism>
<evidence type="ECO:0000313" key="2">
    <source>
        <dbReference type="EMBL" id="SDT35714.1"/>
    </source>
</evidence>